<dbReference type="Gene3D" id="1.10.530.10">
    <property type="match status" value="1"/>
</dbReference>
<dbReference type="SMART" id="SM00257">
    <property type="entry name" value="LysM"/>
    <property type="match status" value="1"/>
</dbReference>
<keyword evidence="2" id="KW-0378">Hydrolase</keyword>
<dbReference type="CDD" id="cd13925">
    <property type="entry name" value="RPF"/>
    <property type="match status" value="1"/>
</dbReference>
<feature type="domain" description="LysM" evidence="4">
    <location>
        <begin position="119"/>
        <end position="168"/>
    </location>
</feature>
<dbReference type="InterPro" id="IPR036779">
    <property type="entry name" value="LysM_dom_sf"/>
</dbReference>
<dbReference type="InterPro" id="IPR010618">
    <property type="entry name" value="RPF"/>
</dbReference>
<dbReference type="CDD" id="cd00118">
    <property type="entry name" value="LysM"/>
    <property type="match status" value="1"/>
</dbReference>
<comment type="caution">
    <text evidence="5">The sequence shown here is derived from an EMBL/GenBank/DDBJ whole genome shotgun (WGS) entry which is preliminary data.</text>
</comment>
<gene>
    <name evidence="5" type="ORF">C0Q92_26260</name>
</gene>
<dbReference type="InterPro" id="IPR023346">
    <property type="entry name" value="Lysozyme-like_dom_sf"/>
</dbReference>
<name>A0A8G1ZLD6_9ACTN</name>
<evidence type="ECO:0000256" key="3">
    <source>
        <dbReference type="SAM" id="SignalP"/>
    </source>
</evidence>
<dbReference type="SUPFAM" id="SSF54106">
    <property type="entry name" value="LysM domain"/>
    <property type="match status" value="1"/>
</dbReference>
<evidence type="ECO:0000256" key="2">
    <source>
        <dbReference type="ARBA" id="ARBA00022801"/>
    </source>
</evidence>
<accession>A0A8G1ZLD6</accession>
<dbReference type="Pfam" id="PF01476">
    <property type="entry name" value="LysM"/>
    <property type="match status" value="1"/>
</dbReference>
<dbReference type="Gene3D" id="3.10.350.10">
    <property type="entry name" value="LysM domain"/>
    <property type="match status" value="1"/>
</dbReference>
<evidence type="ECO:0000313" key="6">
    <source>
        <dbReference type="Proteomes" id="UP000292693"/>
    </source>
</evidence>
<organism evidence="5 6">
    <name type="scientific">Streptomyces albidoflavus</name>
    <dbReference type="NCBI Taxonomy" id="1886"/>
    <lineage>
        <taxon>Bacteria</taxon>
        <taxon>Bacillati</taxon>
        <taxon>Actinomycetota</taxon>
        <taxon>Actinomycetes</taxon>
        <taxon>Kitasatosporales</taxon>
        <taxon>Streptomycetaceae</taxon>
        <taxon>Streptomyces</taxon>
        <taxon>Streptomyces albidoflavus group</taxon>
    </lineage>
</organism>
<proteinExistence type="inferred from homology"/>
<comment type="similarity">
    <text evidence="1">Belongs to the transglycosylase family. Rpf subfamily.</text>
</comment>
<dbReference type="PROSITE" id="PS51782">
    <property type="entry name" value="LYSM"/>
    <property type="match status" value="1"/>
</dbReference>
<evidence type="ECO:0000313" key="5">
    <source>
        <dbReference type="EMBL" id="RZE17037.1"/>
    </source>
</evidence>
<dbReference type="RefSeq" id="WP_030310412.1">
    <property type="nucleotide sequence ID" value="NZ_JOII01000044.1"/>
</dbReference>
<keyword evidence="3" id="KW-0732">Signal</keyword>
<sequence length="179" mass="18438">MPHLLAAAVAALALLAPGHGHAHRADPAGTPDCRSAPWPWGCVADCESDGRWDADTGNGHHGGLQFAPATWREFGGERYAPGAHLATAEEQIAVGRDVLRVQGWEAWPSCAKRYGLAGRAHTVEPGDTLTSVAARFGVPGGVEGLYRLNEETVGPDPDLLAVGVLLALPPGSGSGRAGG</sequence>
<evidence type="ECO:0000259" key="4">
    <source>
        <dbReference type="PROSITE" id="PS51782"/>
    </source>
</evidence>
<feature type="chain" id="PRO_5034738568" evidence="3">
    <location>
        <begin position="23"/>
        <end position="179"/>
    </location>
</feature>
<dbReference type="EMBL" id="PKLL01000026">
    <property type="protein sequence ID" value="RZE17037.1"/>
    <property type="molecule type" value="Genomic_DNA"/>
</dbReference>
<dbReference type="Pfam" id="PF06737">
    <property type="entry name" value="Transglycosylas"/>
    <property type="match status" value="1"/>
</dbReference>
<dbReference type="SUPFAM" id="SSF53955">
    <property type="entry name" value="Lysozyme-like"/>
    <property type="match status" value="1"/>
</dbReference>
<dbReference type="GO" id="GO:0016787">
    <property type="term" value="F:hydrolase activity"/>
    <property type="evidence" value="ECO:0007669"/>
    <property type="project" value="UniProtKB-KW"/>
</dbReference>
<feature type="signal peptide" evidence="3">
    <location>
        <begin position="1"/>
        <end position="22"/>
    </location>
</feature>
<reference evidence="5 6" key="1">
    <citation type="submission" date="2017-12" db="EMBL/GenBank/DDBJ databases">
        <title>Population genomics insights into the ecological differentiation and adaptive evolution in streptomycetes.</title>
        <authorList>
            <person name="Li Y."/>
            <person name="Huang Y."/>
        </authorList>
    </citation>
    <scope>NUCLEOTIDE SEQUENCE [LARGE SCALE GENOMIC DNA]</scope>
    <source>
        <strain evidence="5 6">NBRC 100770</strain>
    </source>
</reference>
<protein>
    <submittedName>
        <fullName evidence="5">LysM peptidoglycan-binding domain-containing protein</fullName>
    </submittedName>
</protein>
<dbReference type="AlphaFoldDB" id="A0A8G1ZLD6"/>
<dbReference type="InterPro" id="IPR018392">
    <property type="entry name" value="LysM"/>
</dbReference>
<evidence type="ECO:0000256" key="1">
    <source>
        <dbReference type="ARBA" id="ARBA00010830"/>
    </source>
</evidence>
<dbReference type="Proteomes" id="UP000292693">
    <property type="component" value="Unassembled WGS sequence"/>
</dbReference>